<evidence type="ECO:0000313" key="15">
    <source>
        <dbReference type="Proteomes" id="UP000002318"/>
    </source>
</evidence>
<dbReference type="Pfam" id="PF00593">
    <property type="entry name" value="TonB_dep_Rec_b-barrel"/>
    <property type="match status" value="1"/>
</dbReference>
<proteinExistence type="inferred from homology"/>
<evidence type="ECO:0000256" key="4">
    <source>
        <dbReference type="ARBA" id="ARBA00022692"/>
    </source>
</evidence>
<evidence type="ECO:0000256" key="11">
    <source>
        <dbReference type="RuleBase" id="RU003357"/>
    </source>
</evidence>
<evidence type="ECO:0000256" key="2">
    <source>
        <dbReference type="ARBA" id="ARBA00022448"/>
    </source>
</evidence>
<evidence type="ECO:0000259" key="13">
    <source>
        <dbReference type="Pfam" id="PF07715"/>
    </source>
</evidence>
<dbReference type="KEGG" id="ssm:Spirs_1746"/>
<comment type="similarity">
    <text evidence="10 11">Belongs to the TonB-dependent receptor family.</text>
</comment>
<comment type="subcellular location">
    <subcellularLocation>
        <location evidence="1 10">Cell outer membrane</location>
        <topology evidence="1 10">Multi-pass membrane protein</topology>
    </subcellularLocation>
</comment>
<organism evidence="14 15">
    <name type="scientific">Sediminispirochaeta smaragdinae (strain DSM 11293 / JCM 15392 / SEBR 4228)</name>
    <name type="common">Spirochaeta smaragdinae</name>
    <dbReference type="NCBI Taxonomy" id="573413"/>
    <lineage>
        <taxon>Bacteria</taxon>
        <taxon>Pseudomonadati</taxon>
        <taxon>Spirochaetota</taxon>
        <taxon>Spirochaetia</taxon>
        <taxon>Spirochaetales</taxon>
        <taxon>Spirochaetaceae</taxon>
        <taxon>Sediminispirochaeta</taxon>
    </lineage>
</organism>
<dbReference type="InterPro" id="IPR000531">
    <property type="entry name" value="Beta-barrel_TonB"/>
</dbReference>
<dbReference type="PANTHER" id="PTHR30069">
    <property type="entry name" value="TONB-DEPENDENT OUTER MEMBRANE RECEPTOR"/>
    <property type="match status" value="1"/>
</dbReference>
<dbReference type="PANTHER" id="PTHR30069:SF29">
    <property type="entry name" value="HEMOGLOBIN AND HEMOGLOBIN-HAPTOGLOBIN-BINDING PROTEIN 1-RELATED"/>
    <property type="match status" value="1"/>
</dbReference>
<evidence type="ECO:0000313" key="14">
    <source>
        <dbReference type="EMBL" id="ADK80872.1"/>
    </source>
</evidence>
<evidence type="ECO:0000256" key="3">
    <source>
        <dbReference type="ARBA" id="ARBA00022452"/>
    </source>
</evidence>
<evidence type="ECO:0000256" key="6">
    <source>
        <dbReference type="ARBA" id="ARBA00023077"/>
    </source>
</evidence>
<dbReference type="OrthoDB" id="101167at2"/>
<dbReference type="SUPFAM" id="SSF56935">
    <property type="entry name" value="Porins"/>
    <property type="match status" value="1"/>
</dbReference>
<dbReference type="CDD" id="cd01347">
    <property type="entry name" value="ligand_gated_channel"/>
    <property type="match status" value="1"/>
</dbReference>
<dbReference type="InterPro" id="IPR039426">
    <property type="entry name" value="TonB-dep_rcpt-like"/>
</dbReference>
<sequence length="657" mass="72407">MQKIALSFFIVLMVVFHVEGENQEPTAQEEADIIVVTGTKFEQNIEDSVEDIEVITAEEMEQSGAKNLSEAVENISGIIVTGHPTDTIMLQGFDGDYVKILIDGVEVTGDIGGSVAVSQISTADIERIEIIRGASSALYGSDAIGGVINIITKKKDKGEDKLSLSLTQEVGSNLRSYSQGDFSYAGESYSFSLAGSFDYDEGKSEKRETALAGTLSSYLVPYNRLGSLNFDADFHREKGAIGIFGSVTDSLQKLSTNSYETMEYDAVRTAAGVTASKTLGDLGMLDGFLSLKTYDLDTTFTNKALDTEVPTSSNFIDVEAEVRAEYEPTISHAFLFGCNFKRESLEGDSFDDRKNAVTASIFAQDTWNVGASDSLFLVPGLRFDVCPPLDDDTTARYQLTPKLSMRYDPTASTTLRASYGMGYKIPSLKQKYWVFLHNYATEDGNFILYGNPDLKPEVSHGFNISAEQRYGKGLALSASAYFNYISNLIDSEITGNDGTLYIRTYRNIGKAITYGGEASLRYSRGRASGLLGYAYTAAKEYSDEHDAYIDLDSRVPHAITLTASYTVPHIESELSLRANWNAPQLIDYEEESHSPDYLMVSITASKTFHDGTYEFYCRAHNILNNAHFIEGSYNESQEDYYGLYDAPVVTIGGRMKW</sequence>
<name>E1R6A7_SEDSS</name>
<dbReference type="InterPro" id="IPR037066">
    <property type="entry name" value="Plug_dom_sf"/>
</dbReference>
<evidence type="ECO:0000256" key="8">
    <source>
        <dbReference type="ARBA" id="ARBA00023170"/>
    </source>
</evidence>
<dbReference type="GO" id="GO:0015344">
    <property type="term" value="F:siderophore uptake transmembrane transporter activity"/>
    <property type="evidence" value="ECO:0007669"/>
    <property type="project" value="TreeGrafter"/>
</dbReference>
<dbReference type="GO" id="GO:0009279">
    <property type="term" value="C:cell outer membrane"/>
    <property type="evidence" value="ECO:0007669"/>
    <property type="project" value="UniProtKB-SubCell"/>
</dbReference>
<dbReference type="Gene3D" id="2.40.170.20">
    <property type="entry name" value="TonB-dependent receptor, beta-barrel domain"/>
    <property type="match status" value="1"/>
</dbReference>
<keyword evidence="8 14" id="KW-0675">Receptor</keyword>
<dbReference type="HOGENOM" id="CLU_008287_18_0_12"/>
<reference evidence="14 15" key="1">
    <citation type="journal article" date="2010" name="Stand. Genomic Sci.">
        <title>Complete genome sequence of Spirochaeta smaragdinae type strain (SEBR 4228).</title>
        <authorList>
            <person name="Mavromatis K."/>
            <person name="Yasawong M."/>
            <person name="Chertkov O."/>
            <person name="Lapidus A."/>
            <person name="Lucas S."/>
            <person name="Nolan M."/>
            <person name="Del Rio T.G."/>
            <person name="Tice H."/>
            <person name="Cheng J.F."/>
            <person name="Pitluck S."/>
            <person name="Liolios K."/>
            <person name="Ivanova N."/>
            <person name="Tapia R."/>
            <person name="Han C."/>
            <person name="Bruce D."/>
            <person name="Goodwin L."/>
            <person name="Pati A."/>
            <person name="Chen A."/>
            <person name="Palaniappan K."/>
            <person name="Land M."/>
            <person name="Hauser L."/>
            <person name="Chang Y.J."/>
            <person name="Jeffries C.D."/>
            <person name="Detter J.C."/>
            <person name="Rohde M."/>
            <person name="Brambilla E."/>
            <person name="Spring S."/>
            <person name="Goker M."/>
            <person name="Sikorski J."/>
            <person name="Woyke T."/>
            <person name="Bristow J."/>
            <person name="Eisen J.A."/>
            <person name="Markowitz V."/>
            <person name="Hugenholtz P."/>
            <person name="Klenk H.P."/>
            <person name="Kyrpides N.C."/>
        </authorList>
    </citation>
    <scope>NUCLEOTIDE SEQUENCE [LARGE SCALE GENOMIC DNA]</scope>
    <source>
        <strain evidence="15">DSM 11293 / JCM 15392 / SEBR 4228</strain>
    </source>
</reference>
<accession>E1R6A7</accession>
<keyword evidence="2 10" id="KW-0813">Transport</keyword>
<dbReference type="PROSITE" id="PS52016">
    <property type="entry name" value="TONB_DEPENDENT_REC_3"/>
    <property type="match status" value="1"/>
</dbReference>
<evidence type="ECO:0000256" key="10">
    <source>
        <dbReference type="PROSITE-ProRule" id="PRU01360"/>
    </source>
</evidence>
<keyword evidence="15" id="KW-1185">Reference proteome</keyword>
<keyword evidence="9 10" id="KW-0998">Cell outer membrane</keyword>
<dbReference type="RefSeq" id="WP_013254336.1">
    <property type="nucleotide sequence ID" value="NC_014364.1"/>
</dbReference>
<evidence type="ECO:0000256" key="1">
    <source>
        <dbReference type="ARBA" id="ARBA00004571"/>
    </source>
</evidence>
<dbReference type="Proteomes" id="UP000002318">
    <property type="component" value="Chromosome"/>
</dbReference>
<evidence type="ECO:0000256" key="7">
    <source>
        <dbReference type="ARBA" id="ARBA00023136"/>
    </source>
</evidence>
<evidence type="ECO:0000256" key="5">
    <source>
        <dbReference type="ARBA" id="ARBA00022729"/>
    </source>
</evidence>
<evidence type="ECO:0000259" key="12">
    <source>
        <dbReference type="Pfam" id="PF00593"/>
    </source>
</evidence>
<dbReference type="eggNOG" id="COG4771">
    <property type="taxonomic scope" value="Bacteria"/>
</dbReference>
<dbReference type="AlphaFoldDB" id="E1R6A7"/>
<keyword evidence="7 10" id="KW-0472">Membrane</keyword>
<dbReference type="InterPro" id="IPR036942">
    <property type="entry name" value="Beta-barrel_TonB_sf"/>
</dbReference>
<keyword evidence="5" id="KW-0732">Signal</keyword>
<feature type="domain" description="TonB-dependent receptor plug" evidence="13">
    <location>
        <begin position="46"/>
        <end position="147"/>
    </location>
</feature>
<dbReference type="Gene3D" id="2.170.130.10">
    <property type="entry name" value="TonB-dependent receptor, plug domain"/>
    <property type="match status" value="1"/>
</dbReference>
<keyword evidence="3 10" id="KW-1134">Transmembrane beta strand</keyword>
<dbReference type="GO" id="GO:0044718">
    <property type="term" value="P:siderophore transmembrane transport"/>
    <property type="evidence" value="ECO:0007669"/>
    <property type="project" value="TreeGrafter"/>
</dbReference>
<dbReference type="EMBL" id="CP002116">
    <property type="protein sequence ID" value="ADK80872.1"/>
    <property type="molecule type" value="Genomic_DNA"/>
</dbReference>
<keyword evidence="6 11" id="KW-0798">TonB box</keyword>
<dbReference type="InterPro" id="IPR012910">
    <property type="entry name" value="Plug_dom"/>
</dbReference>
<keyword evidence="4 10" id="KW-0812">Transmembrane</keyword>
<protein>
    <submittedName>
        <fullName evidence="14">TonB-dependent receptor</fullName>
    </submittedName>
</protein>
<evidence type="ECO:0000256" key="9">
    <source>
        <dbReference type="ARBA" id="ARBA00023237"/>
    </source>
</evidence>
<dbReference type="STRING" id="573413.Spirs_1746"/>
<feature type="domain" description="TonB-dependent receptor-like beta-barrel" evidence="12">
    <location>
        <begin position="174"/>
        <end position="609"/>
    </location>
</feature>
<dbReference type="Pfam" id="PF07715">
    <property type="entry name" value="Plug"/>
    <property type="match status" value="1"/>
</dbReference>
<gene>
    <name evidence="14" type="ordered locus">Spirs_1746</name>
</gene>